<evidence type="ECO:0000313" key="2">
    <source>
        <dbReference type="EMBL" id="MPM96107.1"/>
    </source>
</evidence>
<comment type="caution">
    <text evidence="2">The sequence shown here is derived from an EMBL/GenBank/DDBJ whole genome shotgun (WGS) entry which is preliminary data.</text>
</comment>
<dbReference type="EMBL" id="VSSQ01042515">
    <property type="protein sequence ID" value="MPM96107.1"/>
    <property type="molecule type" value="Genomic_DNA"/>
</dbReference>
<gene>
    <name evidence="2" type="ORF">SDC9_143264</name>
</gene>
<dbReference type="AlphaFoldDB" id="A0A645E329"/>
<evidence type="ECO:0000256" key="1">
    <source>
        <dbReference type="SAM" id="Phobius"/>
    </source>
</evidence>
<accession>A0A645E329</accession>
<keyword evidence="1" id="KW-0472">Membrane</keyword>
<proteinExistence type="predicted"/>
<keyword evidence="1" id="KW-0812">Transmembrane</keyword>
<organism evidence="2">
    <name type="scientific">bioreactor metagenome</name>
    <dbReference type="NCBI Taxonomy" id="1076179"/>
    <lineage>
        <taxon>unclassified sequences</taxon>
        <taxon>metagenomes</taxon>
        <taxon>ecological metagenomes</taxon>
    </lineage>
</organism>
<sequence length="154" mass="16659">MKIAVGIRRAVGGDEQLCAVKVRGVNRSELNLNRPLVQAGRRFGDNRSFFCSYMPLDAAGMRTRAAAGKVLGRLGFVGFNGRFVVCGGFAFNERDRTGRTLRQAVAEPVAIIVAQQFSFAVDHADRSFMAGLGARAAAVALIFVYMNNLSDHCS</sequence>
<name>A0A645E329_9ZZZZ</name>
<keyword evidence="1" id="KW-1133">Transmembrane helix</keyword>
<protein>
    <submittedName>
        <fullName evidence="2">Uncharacterized protein</fullName>
    </submittedName>
</protein>
<feature type="transmembrane region" description="Helical" evidence="1">
    <location>
        <begin position="128"/>
        <end position="146"/>
    </location>
</feature>
<feature type="transmembrane region" description="Helical" evidence="1">
    <location>
        <begin position="70"/>
        <end position="91"/>
    </location>
</feature>
<reference evidence="2" key="1">
    <citation type="submission" date="2019-08" db="EMBL/GenBank/DDBJ databases">
        <authorList>
            <person name="Kucharzyk K."/>
            <person name="Murdoch R.W."/>
            <person name="Higgins S."/>
            <person name="Loffler F."/>
        </authorList>
    </citation>
    <scope>NUCLEOTIDE SEQUENCE</scope>
</reference>